<dbReference type="AGR" id="FB:FBgn0004956"/>
<dbReference type="GO" id="GO:0001745">
    <property type="term" value="P:compound eye morphogenesis"/>
    <property type="evidence" value="ECO:0000315"/>
    <property type="project" value="FlyBase"/>
</dbReference>
<organism evidence="2">
    <name type="scientific">Drosophila melanogaster</name>
    <name type="common">Fruit fly</name>
    <dbReference type="NCBI Taxonomy" id="7227"/>
    <lineage>
        <taxon>Eukaryota</taxon>
        <taxon>Metazoa</taxon>
        <taxon>Ecdysozoa</taxon>
        <taxon>Arthropoda</taxon>
        <taxon>Hexapoda</taxon>
        <taxon>Insecta</taxon>
        <taxon>Pterygota</taxon>
        <taxon>Neoptera</taxon>
        <taxon>Endopterygota</taxon>
        <taxon>Diptera</taxon>
        <taxon>Brachycera</taxon>
        <taxon>Muscomorpha</taxon>
        <taxon>Ephydroidea</taxon>
        <taxon>Drosophilidae</taxon>
        <taxon>Drosophila</taxon>
        <taxon>Sophophora</taxon>
    </lineage>
</organism>
<dbReference type="FlyBase" id="FBgn0004956">
    <property type="gene designation" value="upd1"/>
</dbReference>
<dbReference type="EMBL" id="AY113249">
    <property type="protein sequence ID" value="AAM29254.1"/>
    <property type="molecule type" value="mRNA"/>
</dbReference>
<feature type="region of interest" description="Disordered" evidence="1">
    <location>
        <begin position="70"/>
        <end position="93"/>
    </location>
</feature>
<evidence type="ECO:0000313" key="2">
    <source>
        <dbReference type="EMBL" id="AAM29254.1"/>
    </source>
</evidence>
<dbReference type="GO" id="GO:0007440">
    <property type="term" value="P:foregut morphogenesis"/>
    <property type="evidence" value="ECO:0000315"/>
    <property type="project" value="FlyBase"/>
</dbReference>
<dbReference type="GO" id="GO:0016476">
    <property type="term" value="P:regulation of embryonic cell shape"/>
    <property type="evidence" value="ECO:0000315"/>
    <property type="project" value="FlyBase"/>
</dbReference>
<gene>
    <name evidence="3" type="primary">upd1</name>
    <name evidence="2" type="synonym">os</name>
    <name evidence="3" type="ORF">CG5993</name>
</gene>
<dbReference type="GO" id="GO:0005576">
    <property type="term" value="C:extracellular region"/>
    <property type="evidence" value="ECO:0000314"/>
    <property type="project" value="FlyBase"/>
</dbReference>
<dbReference type="GO" id="GO:0007298">
    <property type="term" value="P:border follicle cell migration"/>
    <property type="evidence" value="ECO:0000315"/>
    <property type="project" value="FlyBase"/>
</dbReference>
<dbReference type="GO" id="GO:0045177">
    <property type="term" value="C:apical part of cell"/>
    <property type="evidence" value="ECO:0000314"/>
    <property type="project" value="FlyBase"/>
</dbReference>
<dbReference type="GO" id="GO:0038001">
    <property type="term" value="P:paracrine signaling"/>
    <property type="evidence" value="ECO:0000314"/>
    <property type="project" value="FlyBase"/>
</dbReference>
<evidence type="ECO:0000313" key="3">
    <source>
        <dbReference type="FlyBase" id="FBgn0004956"/>
    </source>
</evidence>
<dbReference type="GO" id="GO:0060031">
    <property type="term" value="P:mediolateral intercalation"/>
    <property type="evidence" value="ECO:0000315"/>
    <property type="project" value="FlyBase"/>
</dbReference>
<dbReference type="GO" id="GO:0005125">
    <property type="term" value="F:cytokine activity"/>
    <property type="evidence" value="ECO:0000314"/>
    <property type="project" value="FlyBase"/>
</dbReference>
<dbReference type="GO" id="GO:0050829">
    <property type="term" value="P:defense response to Gram-negative bacterium"/>
    <property type="evidence" value="ECO:0007001"/>
    <property type="project" value="FlyBase"/>
</dbReference>
<dbReference type="GO" id="GO:0007259">
    <property type="term" value="P:cell surface receptor signaling pathway via JAK-STAT"/>
    <property type="evidence" value="ECO:0000314"/>
    <property type="project" value="FlyBase"/>
</dbReference>
<dbReference type="GO" id="GO:0007538">
    <property type="term" value="P:primary sex determination"/>
    <property type="evidence" value="ECO:0000315"/>
    <property type="project" value="FlyBase"/>
</dbReference>
<dbReference type="GO" id="GO:0007540">
    <property type="term" value="P:sex determination, establishment of X:A ratio"/>
    <property type="evidence" value="ECO:0000303"/>
    <property type="project" value="FlyBase"/>
</dbReference>
<dbReference type="GO" id="GO:0008039">
    <property type="term" value="P:synaptic target recognition"/>
    <property type="evidence" value="ECO:0000315"/>
    <property type="project" value="FlyBase"/>
</dbReference>
<sequence length="260" mass="28022">AQLQVPAQAQAQFHDCPKALVPQHANLRGQLCVSEAPADPLGSAVHHPRVQHRPRAARAAPELAAHPLRAGDSRQPDAESAPEAAAQWCGGHSSWRHHHAGSAAATDLASRDEQAFEAALQDEWARYGWCCFQCIHGGGRGGLDRYALCEAPLLRLFAHHVPAAAAGWQAGKESATEAPQEAAEEPEKVATAAAAAGGSTGAALAQLHLEWQGVQRGIQASGRWCCWSCRCCRCFRWWKQPICTWQTWKAPVEARAAHVK</sequence>
<feature type="non-terminal residue" evidence="2">
    <location>
        <position position="1"/>
    </location>
</feature>
<evidence type="ECO:0000256" key="1">
    <source>
        <dbReference type="SAM" id="MobiDB-lite"/>
    </source>
</evidence>
<dbReference type="GO" id="GO:0045824">
    <property type="term" value="P:negative regulation of innate immune response"/>
    <property type="evidence" value="ECO:0007001"/>
    <property type="project" value="FlyBase"/>
</dbReference>
<dbReference type="GO" id="GO:0017145">
    <property type="term" value="P:stem cell division"/>
    <property type="evidence" value="ECO:0000315"/>
    <property type="project" value="FlyBase"/>
</dbReference>
<dbReference type="GO" id="GO:0007442">
    <property type="term" value="P:hindgut morphogenesis"/>
    <property type="evidence" value="ECO:0000315"/>
    <property type="project" value="FlyBase"/>
</dbReference>
<dbReference type="GO" id="GO:0030707">
    <property type="term" value="P:follicle cell of egg chamber development"/>
    <property type="evidence" value="ECO:0000315"/>
    <property type="project" value="FlyBase"/>
</dbReference>
<dbReference type="GO" id="GO:0003383">
    <property type="term" value="P:apical constriction"/>
    <property type="evidence" value="ECO:0000315"/>
    <property type="project" value="FlyBase"/>
</dbReference>
<dbReference type="GO" id="GO:0036335">
    <property type="term" value="P:intestinal stem cell homeostasis"/>
    <property type="evidence" value="ECO:0000315"/>
    <property type="project" value="FlyBase"/>
</dbReference>
<accession>Q8MZC7</accession>
<dbReference type="GO" id="GO:0007455">
    <property type="term" value="P:eye-antennal disc morphogenesis"/>
    <property type="evidence" value="ECO:0000315"/>
    <property type="project" value="FlyBase"/>
</dbReference>
<protein>
    <submittedName>
        <fullName evidence="2">AT13666p</fullName>
    </submittedName>
</protein>
<proteinExistence type="evidence at transcript level"/>
<dbReference type="GO" id="GO:0060729">
    <property type="term" value="P:intestinal epithelial structure maintenance"/>
    <property type="evidence" value="ECO:0000315"/>
    <property type="project" value="FlyBase"/>
</dbReference>
<dbReference type="GO" id="GO:0007350">
    <property type="term" value="P:blastoderm segmentation"/>
    <property type="evidence" value="ECO:0000304"/>
    <property type="project" value="FlyBase"/>
</dbReference>
<dbReference type="GO" id="GO:0007616">
    <property type="term" value="P:long-term memory"/>
    <property type="evidence" value="ECO:0000315"/>
    <property type="project" value="FlyBase"/>
</dbReference>
<name>Q8MZC7_DROME</name>
<dbReference type="GO" id="GO:0005615">
    <property type="term" value="C:extracellular space"/>
    <property type="evidence" value="ECO:0000314"/>
    <property type="project" value="FlyBase"/>
</dbReference>
<dbReference type="OrthoDB" id="7781488at2759"/>
<dbReference type="AlphaFoldDB" id="Q8MZC7"/>
<reference evidence="2" key="1">
    <citation type="submission" date="2002-05" db="EMBL/GenBank/DDBJ databases">
        <authorList>
            <person name="Stapleton M."/>
            <person name="Brokstein P."/>
            <person name="Hong L."/>
            <person name="Agbayani A."/>
            <person name="Carlson J."/>
            <person name="Champe M."/>
            <person name="Chavez C."/>
            <person name="Dorsett V."/>
            <person name="Dresnek D."/>
            <person name="Farfan D."/>
            <person name="Frise E."/>
            <person name="George R."/>
            <person name="Gonzalez M."/>
            <person name="Guarin H."/>
            <person name="Kronmiller B."/>
            <person name="Li P."/>
            <person name="Liao G."/>
            <person name="Miranda A."/>
            <person name="Mungall C.J."/>
            <person name="Nunoo J."/>
            <person name="Pacleb J."/>
            <person name="Paragas V."/>
            <person name="Park S."/>
            <person name="Patel S."/>
            <person name="Phouanenavong S."/>
            <person name="Wan K."/>
            <person name="Yu C."/>
            <person name="Lewis S.E."/>
            <person name="Rubin G.M."/>
            <person name="Celniker S."/>
        </authorList>
    </citation>
    <scope>NUCLEOTIDE SEQUENCE</scope>
</reference>